<keyword evidence="2" id="KW-1185">Reference proteome</keyword>
<accession>A0A512CCB5</accession>
<name>A0A512CCB5_9BACT</name>
<dbReference type="Proteomes" id="UP000321301">
    <property type="component" value="Unassembled WGS sequence"/>
</dbReference>
<proteinExistence type="predicted"/>
<sequence length="233" mass="27496">MKKKIPFVVLETLEKYVNLEGDQFNILPSKNFLLKIIDNDLESDFYFNVEEFKIEKELKLLIDLKPRNKSTTNNSRTWIEINKLDSVFYSWVNLLKDYGEINSFYDDPILKSFEDDYYSEFEIIEEDADIKPLKPTQIVLLDKYLEDVENSIENFATDNNIVEIQEIKKDVINLRENLTSKPKAWIIRSLSKIWAKLTKQGTKFLKEFVSETRKQAIKQGVKFMVEQGTDLLN</sequence>
<dbReference type="EMBL" id="BJYV01000009">
    <property type="protein sequence ID" value="GEO21858.1"/>
    <property type="molecule type" value="Genomic_DNA"/>
</dbReference>
<reference evidence="1 2" key="1">
    <citation type="submission" date="2019-07" db="EMBL/GenBank/DDBJ databases">
        <title>Whole genome shotgun sequence of Cyclobacterium qasimii NBRC 106168.</title>
        <authorList>
            <person name="Hosoyama A."/>
            <person name="Uohara A."/>
            <person name="Ohji S."/>
            <person name="Ichikawa N."/>
        </authorList>
    </citation>
    <scope>NUCLEOTIDE SEQUENCE [LARGE SCALE GENOMIC DNA]</scope>
    <source>
        <strain evidence="1 2">NBRC 106168</strain>
    </source>
</reference>
<protein>
    <submittedName>
        <fullName evidence="1">Uncharacterized protein</fullName>
    </submittedName>
</protein>
<dbReference type="RefSeq" id="WP_020888993.1">
    <property type="nucleotide sequence ID" value="NZ_BJYV01000009.1"/>
</dbReference>
<evidence type="ECO:0000313" key="1">
    <source>
        <dbReference type="EMBL" id="GEO21858.1"/>
    </source>
</evidence>
<gene>
    <name evidence="1" type="ORF">CQA01_23920</name>
</gene>
<evidence type="ECO:0000313" key="2">
    <source>
        <dbReference type="Proteomes" id="UP000321301"/>
    </source>
</evidence>
<comment type="caution">
    <text evidence="1">The sequence shown here is derived from an EMBL/GenBank/DDBJ whole genome shotgun (WGS) entry which is preliminary data.</text>
</comment>
<organism evidence="1 2">
    <name type="scientific">Cyclobacterium qasimii</name>
    <dbReference type="NCBI Taxonomy" id="1350429"/>
    <lineage>
        <taxon>Bacteria</taxon>
        <taxon>Pseudomonadati</taxon>
        <taxon>Bacteroidota</taxon>
        <taxon>Cytophagia</taxon>
        <taxon>Cytophagales</taxon>
        <taxon>Cyclobacteriaceae</taxon>
        <taxon>Cyclobacterium</taxon>
    </lineage>
</organism>
<dbReference type="AlphaFoldDB" id="A0A512CCB5"/>